<evidence type="ECO:0000313" key="2">
    <source>
        <dbReference type="EMBL" id="GIQ68990.1"/>
    </source>
</evidence>
<dbReference type="EMBL" id="BOVK01000022">
    <property type="protein sequence ID" value="GIQ68990.1"/>
    <property type="molecule type" value="Genomic_DNA"/>
</dbReference>
<dbReference type="Proteomes" id="UP000677918">
    <property type="component" value="Unassembled WGS sequence"/>
</dbReference>
<evidence type="ECO:0000313" key="3">
    <source>
        <dbReference type="Proteomes" id="UP000677918"/>
    </source>
</evidence>
<dbReference type="Pfam" id="PF05504">
    <property type="entry name" value="Spore_GerAC"/>
    <property type="match status" value="1"/>
</dbReference>
<gene>
    <name evidence="2" type="ORF">XYCOK13_18140</name>
</gene>
<sequence length="47" mass="5281">MDPVGFGLRYRAMHADEQEWEDWKAAYPDAGIRADVQVTLEGSGLID</sequence>
<comment type="caution">
    <text evidence="2">The sequence shown here is derived from an EMBL/GenBank/DDBJ whole genome shotgun (WGS) entry which is preliminary data.</text>
</comment>
<dbReference type="InterPro" id="IPR038501">
    <property type="entry name" value="Spore_GerAC_C_sf"/>
</dbReference>
<dbReference type="AlphaFoldDB" id="A0A8J4M2C8"/>
<proteinExistence type="predicted"/>
<reference evidence="2" key="1">
    <citation type="submission" date="2021-04" db="EMBL/GenBank/DDBJ databases">
        <title>Draft genome sequence of Xylanibacillus composti strain K13.</title>
        <authorList>
            <person name="Uke A."/>
            <person name="Chhe C."/>
            <person name="Baramee S."/>
            <person name="Kosugi A."/>
        </authorList>
    </citation>
    <scope>NUCLEOTIDE SEQUENCE</scope>
    <source>
        <strain evidence="2">K13</strain>
    </source>
</reference>
<keyword evidence="3" id="KW-1185">Reference proteome</keyword>
<feature type="domain" description="Spore germination GerAC-like C-terminal" evidence="1">
    <location>
        <begin position="2"/>
        <end position="44"/>
    </location>
</feature>
<dbReference type="Gene3D" id="3.30.300.210">
    <property type="entry name" value="Nutrient germinant receptor protein C, domain 3"/>
    <property type="match status" value="1"/>
</dbReference>
<dbReference type="InterPro" id="IPR046953">
    <property type="entry name" value="Spore_GerAC-like_C"/>
</dbReference>
<evidence type="ECO:0000259" key="1">
    <source>
        <dbReference type="Pfam" id="PF05504"/>
    </source>
</evidence>
<organism evidence="2 3">
    <name type="scientific">Xylanibacillus composti</name>
    <dbReference type="NCBI Taxonomy" id="1572762"/>
    <lineage>
        <taxon>Bacteria</taxon>
        <taxon>Bacillati</taxon>
        <taxon>Bacillota</taxon>
        <taxon>Bacilli</taxon>
        <taxon>Bacillales</taxon>
        <taxon>Paenibacillaceae</taxon>
        <taxon>Xylanibacillus</taxon>
    </lineage>
</organism>
<name>A0A8J4M2C8_9BACL</name>
<accession>A0A8J4M2C8</accession>
<protein>
    <recommendedName>
        <fullName evidence="1">Spore germination GerAC-like C-terminal domain-containing protein</fullName>
    </recommendedName>
</protein>